<evidence type="ECO:0000259" key="1">
    <source>
        <dbReference type="Pfam" id="PF03551"/>
    </source>
</evidence>
<dbReference type="PANTHER" id="PTHR43252:SF6">
    <property type="entry name" value="NEGATIVE TRANSCRIPTION REGULATOR PADR"/>
    <property type="match status" value="1"/>
</dbReference>
<dbReference type="AlphaFoldDB" id="A0A919FSZ4"/>
<dbReference type="EMBL" id="BNAS01000003">
    <property type="protein sequence ID" value="GHH71912.1"/>
    <property type="molecule type" value="Genomic_DNA"/>
</dbReference>
<dbReference type="InterPro" id="IPR036388">
    <property type="entry name" value="WH-like_DNA-bd_sf"/>
</dbReference>
<feature type="domain" description="Transcription regulator PadR C-terminal" evidence="2">
    <location>
        <begin position="93"/>
        <end position="173"/>
    </location>
</feature>
<dbReference type="RefSeq" id="WP_189669230.1">
    <property type="nucleotide sequence ID" value="NZ_BNAS01000003.1"/>
</dbReference>
<evidence type="ECO:0000313" key="3">
    <source>
        <dbReference type="EMBL" id="GHH71912.1"/>
    </source>
</evidence>
<sequence>MRARQTRTAVLGALSIQPMTGYALREAIRETLGHFWSESFGQIYPTLAELEQEGLVERRGGTRTGSSAFALTSAGRAHLRTLLAEPPQADPPRNGVLLRLFFGRALGPEACAELVQDARDRAERQLAGLATERTDTDHTEHADDSPYWLLTISAGEHAARATIAWADEALATLATLAADGHGHDGEPPTSTKETP</sequence>
<comment type="caution">
    <text evidence="3">The sequence shown here is derived from an EMBL/GenBank/DDBJ whole genome shotgun (WGS) entry which is preliminary data.</text>
</comment>
<dbReference type="PANTHER" id="PTHR43252">
    <property type="entry name" value="TRANSCRIPTIONAL REGULATOR YQJI"/>
    <property type="match status" value="1"/>
</dbReference>
<proteinExistence type="predicted"/>
<evidence type="ECO:0008006" key="5">
    <source>
        <dbReference type="Google" id="ProtNLM"/>
    </source>
</evidence>
<gene>
    <name evidence="3" type="ORF">GCM10017772_20590</name>
</gene>
<evidence type="ECO:0000313" key="4">
    <source>
        <dbReference type="Proteomes" id="UP000627369"/>
    </source>
</evidence>
<name>A0A919FSZ4_9MICO</name>
<keyword evidence="4" id="KW-1185">Reference proteome</keyword>
<dbReference type="Proteomes" id="UP000627369">
    <property type="component" value="Unassembled WGS sequence"/>
</dbReference>
<accession>A0A919FSZ4</accession>
<dbReference type="Gene3D" id="6.10.140.190">
    <property type="match status" value="1"/>
</dbReference>
<dbReference type="SUPFAM" id="SSF46785">
    <property type="entry name" value="Winged helix' DNA-binding domain"/>
    <property type="match status" value="1"/>
</dbReference>
<dbReference type="InterPro" id="IPR036390">
    <property type="entry name" value="WH_DNA-bd_sf"/>
</dbReference>
<organism evidence="3 4">
    <name type="scientific">Promicromonospora soli</name>
    <dbReference type="NCBI Taxonomy" id="2035533"/>
    <lineage>
        <taxon>Bacteria</taxon>
        <taxon>Bacillati</taxon>
        <taxon>Actinomycetota</taxon>
        <taxon>Actinomycetes</taxon>
        <taxon>Micrococcales</taxon>
        <taxon>Promicromonosporaceae</taxon>
        <taxon>Promicromonospora</taxon>
    </lineage>
</organism>
<dbReference type="InterPro" id="IPR005149">
    <property type="entry name" value="Tscrpt_reg_PadR_N"/>
</dbReference>
<reference evidence="3" key="1">
    <citation type="journal article" date="2014" name="Int. J. Syst. Evol. Microbiol.">
        <title>Complete genome sequence of Corynebacterium casei LMG S-19264T (=DSM 44701T), isolated from a smear-ripened cheese.</title>
        <authorList>
            <consortium name="US DOE Joint Genome Institute (JGI-PGF)"/>
            <person name="Walter F."/>
            <person name="Albersmeier A."/>
            <person name="Kalinowski J."/>
            <person name="Ruckert C."/>
        </authorList>
    </citation>
    <scope>NUCLEOTIDE SEQUENCE</scope>
    <source>
        <strain evidence="3">CGMCC 4.7398</strain>
    </source>
</reference>
<feature type="domain" description="Transcription regulator PadR N-terminal" evidence="1">
    <location>
        <begin position="10"/>
        <end position="80"/>
    </location>
</feature>
<dbReference type="Gene3D" id="1.10.10.10">
    <property type="entry name" value="Winged helix-like DNA-binding domain superfamily/Winged helix DNA-binding domain"/>
    <property type="match status" value="1"/>
</dbReference>
<dbReference type="InterPro" id="IPR018309">
    <property type="entry name" value="Tscrpt_reg_PadR_C"/>
</dbReference>
<dbReference type="Pfam" id="PF10400">
    <property type="entry name" value="Vir_act_alpha_C"/>
    <property type="match status" value="1"/>
</dbReference>
<evidence type="ECO:0000259" key="2">
    <source>
        <dbReference type="Pfam" id="PF10400"/>
    </source>
</evidence>
<dbReference type="Pfam" id="PF03551">
    <property type="entry name" value="PadR"/>
    <property type="match status" value="1"/>
</dbReference>
<reference evidence="3" key="2">
    <citation type="submission" date="2020-09" db="EMBL/GenBank/DDBJ databases">
        <authorList>
            <person name="Sun Q."/>
            <person name="Zhou Y."/>
        </authorList>
    </citation>
    <scope>NUCLEOTIDE SEQUENCE</scope>
    <source>
        <strain evidence="3">CGMCC 4.7398</strain>
    </source>
</reference>
<protein>
    <recommendedName>
        <fullName evidence="5">PadR family transcriptional regulator</fullName>
    </recommendedName>
</protein>